<evidence type="ECO:0000313" key="8">
    <source>
        <dbReference type="EMBL" id="WXB18897.1"/>
    </source>
</evidence>
<dbReference type="CDD" id="cd17921">
    <property type="entry name" value="DEXHc_Ski2"/>
    <property type="match status" value="1"/>
</dbReference>
<feature type="domain" description="Helicase C-terminal" evidence="7">
    <location>
        <begin position="263"/>
        <end position="420"/>
    </location>
</feature>
<dbReference type="SMART" id="SM00487">
    <property type="entry name" value="DEXDc"/>
    <property type="match status" value="1"/>
</dbReference>
<evidence type="ECO:0000256" key="4">
    <source>
        <dbReference type="ARBA" id="ARBA00022840"/>
    </source>
</evidence>
<keyword evidence="9" id="KW-1185">Reference proteome</keyword>
<dbReference type="Proteomes" id="UP001370348">
    <property type="component" value="Chromosome"/>
</dbReference>
<sequence length="849" mass="96140">MSFEQTSRLERAETRLGRRLPHPDDDVDPQKLLDSFIDYTTEIGLTLYPAQEEAILELFSGKNVILNTPTGSGKSLVATAMHFLATAEGRRSFYTCPIKALVSEKFFALCREFGPDRVGMMTGDAAVNRDAPIICCTQEILANLALRHGDQADVDYVIMDEFHYYSDKDRGVAWQLPLLALPQAKFLLMSATFGDTAPFERYLDDLTGIETAVVIGKDRPVPLDFEYSEIPLHETVAKLVAAGKIPLYLVHFTQRACAEEAQNLMSVDICTKDEKRAIAAAIAGARFDSPYGKDIQKYIRHGIGVHHAGLLPKYRLLVETLAQKGLLKVICGTDTLGVGVNIPIRTVVFTKLCKFDGEKTAILSVRDFQQISGRAGRKGFDDRGSVVVQAPEHVIENLRMEAKAGNDPAKRRKMVKKKPPEKGYVHWDKGVFTRLIESPPEPLVSRFSVSHGMLMQVLERENGGCRAMARLIWRSHERRAQKRIHGKTTAMLFRSLVDSGVIEIDGRHVVVNADLQEDFSLHHALSLYLLDTLDRIDPDSETYALDVLTLVESILENPEVVLMKQLDALKTKKMAEMKAAGVEYDDRMEELSKLEYPKPNRDFIYDTFNAFSAKHPWVGQDNIRPKSVARDMYEAYMSFREYVNEYGLERAEGLLLRYLSDVYKVLVETVPRYAKTEEVEDIVTYFSAIVRQVDSSLLDEWEKMRDPSRIQTAIEGGAKEEILERADTRDITRDERAFTVLVRNEMYRLLRALAKKDYDVAADMLAPVSAGELREKWAPYFEEHASIRVDPDARRPALCRIDQLETHWQIQQTVLDPEGDDDWVIVCKVDLDRARDEGRVVLSLVRVGT</sequence>
<evidence type="ECO:0000313" key="9">
    <source>
        <dbReference type="Proteomes" id="UP001370348"/>
    </source>
</evidence>
<protein>
    <submittedName>
        <fullName evidence="8">DUF3516 domain-containing protein</fullName>
    </submittedName>
</protein>
<keyword evidence="1" id="KW-0547">Nucleotide-binding</keyword>
<dbReference type="Pfam" id="PF00270">
    <property type="entry name" value="DEAD"/>
    <property type="match status" value="1"/>
</dbReference>
<keyword evidence="2" id="KW-0378">Hydrolase</keyword>
<dbReference type="InterPro" id="IPR050699">
    <property type="entry name" value="RNA-DNA_Helicase"/>
</dbReference>
<keyword evidence="4" id="KW-0067">ATP-binding</keyword>
<accession>A0ABZ2M8T9</accession>
<dbReference type="Gene3D" id="3.40.50.300">
    <property type="entry name" value="P-loop containing nucleotide triphosphate hydrolases"/>
    <property type="match status" value="2"/>
</dbReference>
<feature type="compositionally biased region" description="Basic and acidic residues" evidence="5">
    <location>
        <begin position="7"/>
        <end position="27"/>
    </location>
</feature>
<organism evidence="8 9">
    <name type="scientific">Pendulispora albinea</name>
    <dbReference type="NCBI Taxonomy" id="2741071"/>
    <lineage>
        <taxon>Bacteria</taxon>
        <taxon>Pseudomonadati</taxon>
        <taxon>Myxococcota</taxon>
        <taxon>Myxococcia</taxon>
        <taxon>Myxococcales</taxon>
        <taxon>Sorangiineae</taxon>
        <taxon>Pendulisporaceae</taxon>
        <taxon>Pendulispora</taxon>
    </lineage>
</organism>
<reference evidence="8 9" key="1">
    <citation type="submission" date="2021-12" db="EMBL/GenBank/DDBJ databases">
        <title>Discovery of the Pendulisporaceae a myxobacterial family with distinct sporulation behavior and unique specialized metabolism.</title>
        <authorList>
            <person name="Garcia R."/>
            <person name="Popoff A."/>
            <person name="Bader C.D."/>
            <person name="Loehr J."/>
            <person name="Walesch S."/>
            <person name="Walt C."/>
            <person name="Boldt J."/>
            <person name="Bunk B."/>
            <person name="Haeckl F.J.F.P.J."/>
            <person name="Gunesch A.P."/>
            <person name="Birkelbach J."/>
            <person name="Nuebel U."/>
            <person name="Pietschmann T."/>
            <person name="Bach T."/>
            <person name="Mueller R."/>
        </authorList>
    </citation>
    <scope>NUCLEOTIDE SEQUENCE [LARGE SCALE GENOMIC DNA]</scope>
    <source>
        <strain evidence="8 9">MSr11954</strain>
    </source>
</reference>
<dbReference type="RefSeq" id="WP_394828522.1">
    <property type="nucleotide sequence ID" value="NZ_CP089984.1"/>
</dbReference>
<dbReference type="EMBL" id="CP089984">
    <property type="protein sequence ID" value="WXB18897.1"/>
    <property type="molecule type" value="Genomic_DNA"/>
</dbReference>
<feature type="domain" description="Helicase ATP-binding" evidence="6">
    <location>
        <begin position="55"/>
        <end position="211"/>
    </location>
</feature>
<dbReference type="Pfam" id="PF12029">
    <property type="entry name" value="DUF3516"/>
    <property type="match status" value="1"/>
</dbReference>
<dbReference type="Pfam" id="PF00271">
    <property type="entry name" value="Helicase_C"/>
    <property type="match status" value="1"/>
</dbReference>
<dbReference type="SUPFAM" id="SSF52540">
    <property type="entry name" value="P-loop containing nucleoside triphosphate hydrolases"/>
    <property type="match status" value="1"/>
</dbReference>
<name>A0ABZ2M8T9_9BACT</name>
<evidence type="ECO:0000256" key="2">
    <source>
        <dbReference type="ARBA" id="ARBA00022801"/>
    </source>
</evidence>
<evidence type="ECO:0000256" key="3">
    <source>
        <dbReference type="ARBA" id="ARBA00022806"/>
    </source>
</evidence>
<dbReference type="InterPro" id="IPR001650">
    <property type="entry name" value="Helicase_C-like"/>
</dbReference>
<dbReference type="PROSITE" id="PS51192">
    <property type="entry name" value="HELICASE_ATP_BIND_1"/>
    <property type="match status" value="1"/>
</dbReference>
<dbReference type="PANTHER" id="PTHR12131">
    <property type="entry name" value="ATP-DEPENDENT RNA AND DNA HELICASE"/>
    <property type="match status" value="1"/>
</dbReference>
<gene>
    <name evidence="8" type="ORF">LZC94_16870</name>
</gene>
<evidence type="ECO:0000256" key="5">
    <source>
        <dbReference type="SAM" id="MobiDB-lite"/>
    </source>
</evidence>
<dbReference type="InterPro" id="IPR011545">
    <property type="entry name" value="DEAD/DEAH_box_helicase_dom"/>
</dbReference>
<dbReference type="PROSITE" id="PS51194">
    <property type="entry name" value="HELICASE_CTER"/>
    <property type="match status" value="1"/>
</dbReference>
<evidence type="ECO:0000259" key="6">
    <source>
        <dbReference type="PROSITE" id="PS51192"/>
    </source>
</evidence>
<feature type="region of interest" description="Disordered" evidence="5">
    <location>
        <begin position="1"/>
        <end position="27"/>
    </location>
</feature>
<dbReference type="InterPro" id="IPR027417">
    <property type="entry name" value="P-loop_NTPase"/>
</dbReference>
<evidence type="ECO:0000256" key="1">
    <source>
        <dbReference type="ARBA" id="ARBA00022741"/>
    </source>
</evidence>
<dbReference type="InterPro" id="IPR014001">
    <property type="entry name" value="Helicase_ATP-bd"/>
</dbReference>
<dbReference type="InterPro" id="IPR021904">
    <property type="entry name" value="DUF3516"/>
</dbReference>
<keyword evidence="3" id="KW-0347">Helicase</keyword>
<dbReference type="PANTHER" id="PTHR12131:SF1">
    <property type="entry name" value="ATP-DEPENDENT RNA HELICASE SUPV3L1, MITOCHONDRIAL-RELATED"/>
    <property type="match status" value="1"/>
</dbReference>
<dbReference type="SMART" id="SM00490">
    <property type="entry name" value="HELICc"/>
    <property type="match status" value="1"/>
</dbReference>
<proteinExistence type="predicted"/>
<evidence type="ECO:0000259" key="7">
    <source>
        <dbReference type="PROSITE" id="PS51194"/>
    </source>
</evidence>